<proteinExistence type="predicted"/>
<organism evidence="1 2">
    <name type="scientific">Meloidogyne enterolobii</name>
    <name type="common">Root-knot nematode worm</name>
    <name type="synonym">Meloidogyne mayaguensis</name>
    <dbReference type="NCBI Taxonomy" id="390850"/>
    <lineage>
        <taxon>Eukaryota</taxon>
        <taxon>Metazoa</taxon>
        <taxon>Ecdysozoa</taxon>
        <taxon>Nematoda</taxon>
        <taxon>Chromadorea</taxon>
        <taxon>Rhabditida</taxon>
        <taxon>Tylenchina</taxon>
        <taxon>Tylenchomorpha</taxon>
        <taxon>Tylenchoidea</taxon>
        <taxon>Meloidogynidae</taxon>
        <taxon>Meloidogyninae</taxon>
        <taxon>Meloidogyne</taxon>
    </lineage>
</organism>
<evidence type="ECO:0000313" key="1">
    <source>
        <dbReference type="EMBL" id="CAK5114869.1"/>
    </source>
</evidence>
<accession>A0ACB1B0T2</accession>
<comment type="caution">
    <text evidence="1">The sequence shown here is derived from an EMBL/GenBank/DDBJ whole genome shotgun (WGS) entry which is preliminary data.</text>
</comment>
<dbReference type="Proteomes" id="UP001497535">
    <property type="component" value="Unassembled WGS sequence"/>
</dbReference>
<dbReference type="EMBL" id="CAVMJV010000151">
    <property type="protein sequence ID" value="CAK5114869.1"/>
    <property type="molecule type" value="Genomic_DNA"/>
</dbReference>
<protein>
    <submittedName>
        <fullName evidence="1">Uncharacterized protein</fullName>
    </submittedName>
</protein>
<keyword evidence="2" id="KW-1185">Reference proteome</keyword>
<evidence type="ECO:0000313" key="2">
    <source>
        <dbReference type="Proteomes" id="UP001497535"/>
    </source>
</evidence>
<name>A0ACB1B0T2_MELEN</name>
<sequence length="53" mass="6318">MPFFLGFLRIIFLKNLSLPLPLLALNLPFLILLLIFILFFWTDFSEALFFRNP</sequence>
<gene>
    <name evidence="1" type="ORF">MENTE1834_LOCUS45457</name>
</gene>
<reference evidence="1" key="1">
    <citation type="submission" date="2023-11" db="EMBL/GenBank/DDBJ databases">
        <authorList>
            <person name="Poullet M."/>
        </authorList>
    </citation>
    <scope>NUCLEOTIDE SEQUENCE</scope>
    <source>
        <strain evidence="1">E1834</strain>
    </source>
</reference>